<dbReference type="EMBL" id="KZ667552">
    <property type="protein sequence ID" value="PPR90636.1"/>
    <property type="molecule type" value="Genomic_DNA"/>
</dbReference>
<dbReference type="AlphaFoldDB" id="A0A2P5WHU1"/>
<gene>
    <name evidence="1" type="ORF">GOBAR_AA30048</name>
</gene>
<proteinExistence type="predicted"/>
<reference evidence="1 2" key="1">
    <citation type="submission" date="2015-01" db="EMBL/GenBank/DDBJ databases">
        <title>Genome of allotetraploid Gossypium barbadense reveals genomic plasticity and fiber elongation in cotton evolution.</title>
        <authorList>
            <person name="Chen X."/>
            <person name="Liu X."/>
            <person name="Zhao B."/>
            <person name="Zheng H."/>
            <person name="Hu Y."/>
            <person name="Lu G."/>
            <person name="Yang C."/>
            <person name="Chen J."/>
            <person name="Shan C."/>
            <person name="Zhang L."/>
            <person name="Zhou Y."/>
            <person name="Wang L."/>
            <person name="Guo W."/>
            <person name="Bai Y."/>
            <person name="Ruan J."/>
            <person name="Shangguan X."/>
            <person name="Mao Y."/>
            <person name="Jiang J."/>
            <person name="Zhu Y."/>
            <person name="Lei J."/>
            <person name="Kang H."/>
            <person name="Chen S."/>
            <person name="He X."/>
            <person name="Wang R."/>
            <person name="Wang Y."/>
            <person name="Chen J."/>
            <person name="Wang L."/>
            <person name="Yu S."/>
            <person name="Wang B."/>
            <person name="Wei J."/>
            <person name="Song S."/>
            <person name="Lu X."/>
            <person name="Gao Z."/>
            <person name="Gu W."/>
            <person name="Deng X."/>
            <person name="Ma D."/>
            <person name="Wang S."/>
            <person name="Liang W."/>
            <person name="Fang L."/>
            <person name="Cai C."/>
            <person name="Zhu X."/>
            <person name="Zhou B."/>
            <person name="Zhang Y."/>
            <person name="Chen Z."/>
            <person name="Xu S."/>
            <person name="Zhu R."/>
            <person name="Wang S."/>
            <person name="Zhang T."/>
            <person name="Zhao G."/>
        </authorList>
    </citation>
    <scope>NUCLEOTIDE SEQUENCE [LARGE SCALE GENOMIC DNA]</scope>
    <source>
        <strain evidence="2">cv. Xinhai21</strain>
        <tissue evidence="1">Leaf</tissue>
    </source>
</reference>
<evidence type="ECO:0000313" key="1">
    <source>
        <dbReference type="EMBL" id="PPR90636.1"/>
    </source>
</evidence>
<protein>
    <submittedName>
        <fullName evidence="1">Uncharacterized protein</fullName>
    </submittedName>
</protein>
<accession>A0A2P5WHU1</accession>
<dbReference type="OrthoDB" id="668540at2759"/>
<sequence>MGVAVSFLVDKTNVVKGIRHTLGAKTPQLQGTKSALSENMATESPMRMIESSGATKWRTSKDALVFDSQLKDMEVEELTMLLKGQKIRGDQTDTVPNRSGSAPPSMEGSFTALGNLLAQKNTSLTSSLASLSSVIDKCESEEQLRSHPAYFAYYCSNINLNPRLPLPLISHENRRLARHIGGFGSNWRATSVDDSGNGSLPFYRTSLTTHKEEVEDDRSSPIQALDKWAEDSNEPLLEQDLASFPGRHKSLVDLIQNSPVQYYW</sequence>
<dbReference type="Proteomes" id="UP000239757">
    <property type="component" value="Unassembled WGS sequence"/>
</dbReference>
<evidence type="ECO:0000313" key="2">
    <source>
        <dbReference type="Proteomes" id="UP000239757"/>
    </source>
</evidence>
<name>A0A2P5WHU1_GOSBA</name>
<organism evidence="1 2">
    <name type="scientific">Gossypium barbadense</name>
    <name type="common">Sea Island cotton</name>
    <name type="synonym">Hibiscus barbadensis</name>
    <dbReference type="NCBI Taxonomy" id="3634"/>
    <lineage>
        <taxon>Eukaryota</taxon>
        <taxon>Viridiplantae</taxon>
        <taxon>Streptophyta</taxon>
        <taxon>Embryophyta</taxon>
        <taxon>Tracheophyta</taxon>
        <taxon>Spermatophyta</taxon>
        <taxon>Magnoliopsida</taxon>
        <taxon>eudicotyledons</taxon>
        <taxon>Gunneridae</taxon>
        <taxon>Pentapetalae</taxon>
        <taxon>rosids</taxon>
        <taxon>malvids</taxon>
        <taxon>Malvales</taxon>
        <taxon>Malvaceae</taxon>
        <taxon>Malvoideae</taxon>
        <taxon>Gossypium</taxon>
    </lineage>
</organism>